<sequence>MRGAGSKRHEELRVRRHIAGKLRSTSIIKHQEKGPVVRIKKVLGGGHGEVVQGVEELCHTIQCVYIKKVWLVVVIGGLLLLCGLVSACVRCCCRQAGEESGSHPYEVTVIAFDHDNTLQSTITSLHSVFGPAARRILAVARSHNTMLGSPPPCGSETPPVYEEALHMSRFTVARTGQRVPDLAPVLEEKQQASAVKDDSQQDLP</sequence>
<evidence type="ECO:0000313" key="3">
    <source>
        <dbReference type="Proteomes" id="UP000472274"/>
    </source>
</evidence>
<proteinExistence type="predicted"/>
<dbReference type="PANTHER" id="PTHR33955:SF1">
    <property type="entry name" value="TRANSMEMBRANE PROTEIN 52B"/>
    <property type="match status" value="1"/>
</dbReference>
<accession>A0A674JXT6</accession>
<dbReference type="InterPro" id="IPR038942">
    <property type="entry name" value="TMEM52"/>
</dbReference>
<dbReference type="Pfam" id="PF14979">
    <property type="entry name" value="TMEM52"/>
    <property type="match status" value="1"/>
</dbReference>
<organism evidence="2 3">
    <name type="scientific">Terrapene triunguis</name>
    <name type="common">Three-toed box turtle</name>
    <dbReference type="NCBI Taxonomy" id="2587831"/>
    <lineage>
        <taxon>Eukaryota</taxon>
        <taxon>Metazoa</taxon>
        <taxon>Chordata</taxon>
        <taxon>Craniata</taxon>
        <taxon>Vertebrata</taxon>
        <taxon>Euteleostomi</taxon>
        <taxon>Archelosauria</taxon>
        <taxon>Testudinata</taxon>
        <taxon>Testudines</taxon>
        <taxon>Cryptodira</taxon>
        <taxon>Durocryptodira</taxon>
        <taxon>Testudinoidea</taxon>
        <taxon>Emydidae</taxon>
        <taxon>Terrapene</taxon>
    </lineage>
</organism>
<keyword evidence="1" id="KW-0472">Membrane</keyword>
<dbReference type="Proteomes" id="UP000472274">
    <property type="component" value="Unplaced"/>
</dbReference>
<dbReference type="InParanoid" id="A0A674JXT6"/>
<dbReference type="Ensembl" id="ENSTMTT00000024783.1">
    <property type="protein sequence ID" value="ENSTMTP00000023939.1"/>
    <property type="gene ID" value="ENSTMTG00000017423.1"/>
</dbReference>
<reference evidence="2" key="2">
    <citation type="submission" date="2025-09" db="UniProtKB">
        <authorList>
            <consortium name="Ensembl"/>
        </authorList>
    </citation>
    <scope>IDENTIFICATION</scope>
</reference>
<keyword evidence="1" id="KW-0812">Transmembrane</keyword>
<feature type="transmembrane region" description="Helical" evidence="1">
    <location>
        <begin position="69"/>
        <end position="87"/>
    </location>
</feature>
<gene>
    <name evidence="2" type="primary">TMEM52B</name>
</gene>
<keyword evidence="1" id="KW-1133">Transmembrane helix</keyword>
<dbReference type="GeneTree" id="ENSGT00730000111328"/>
<reference evidence="2" key="1">
    <citation type="submission" date="2025-08" db="UniProtKB">
        <authorList>
            <consortium name="Ensembl"/>
        </authorList>
    </citation>
    <scope>IDENTIFICATION</scope>
</reference>
<evidence type="ECO:0000313" key="2">
    <source>
        <dbReference type="Ensembl" id="ENSTMTP00000023939.1"/>
    </source>
</evidence>
<protein>
    <submittedName>
        <fullName evidence="2">Transmembrane protein 52B</fullName>
    </submittedName>
</protein>
<name>A0A674JXT6_9SAUR</name>
<dbReference type="AlphaFoldDB" id="A0A674JXT6"/>
<keyword evidence="3" id="KW-1185">Reference proteome</keyword>
<evidence type="ECO:0000256" key="1">
    <source>
        <dbReference type="SAM" id="Phobius"/>
    </source>
</evidence>
<dbReference type="PANTHER" id="PTHR33955">
    <property type="entry name" value="TRANSMEMBRANE PROTEIN 52"/>
    <property type="match status" value="1"/>
</dbReference>